<feature type="non-terminal residue" evidence="2">
    <location>
        <position position="122"/>
    </location>
</feature>
<feature type="non-terminal residue" evidence="2">
    <location>
        <position position="1"/>
    </location>
</feature>
<dbReference type="AlphaFoldDB" id="A0AA35SM31"/>
<name>A0AA35SM31_GEOBA</name>
<keyword evidence="3" id="KW-1185">Reference proteome</keyword>
<sequence length="122" mass="13546">SCCKIFSAVTWERNEEPVVFSAIIVFFVALWTTCAKMLVQKMKQLIVALLVCTHPFMTDAVLNLQLRGRKIPSNGSGSVLITDIGPNNSDSLQCLSSIPGSPSSNWYYQYGNAQQRRVQSDD</sequence>
<keyword evidence="1" id="KW-1133">Transmembrane helix</keyword>
<keyword evidence="1" id="KW-0472">Membrane</keyword>
<dbReference type="EMBL" id="CASHTH010002548">
    <property type="protein sequence ID" value="CAI8031562.1"/>
    <property type="molecule type" value="Genomic_DNA"/>
</dbReference>
<proteinExistence type="predicted"/>
<dbReference type="Proteomes" id="UP001174909">
    <property type="component" value="Unassembled WGS sequence"/>
</dbReference>
<feature type="transmembrane region" description="Helical" evidence="1">
    <location>
        <begin position="18"/>
        <end position="39"/>
    </location>
</feature>
<accession>A0AA35SM31</accession>
<evidence type="ECO:0000313" key="3">
    <source>
        <dbReference type="Proteomes" id="UP001174909"/>
    </source>
</evidence>
<organism evidence="2 3">
    <name type="scientific">Geodia barretti</name>
    <name type="common">Barrett's horny sponge</name>
    <dbReference type="NCBI Taxonomy" id="519541"/>
    <lineage>
        <taxon>Eukaryota</taxon>
        <taxon>Metazoa</taxon>
        <taxon>Porifera</taxon>
        <taxon>Demospongiae</taxon>
        <taxon>Heteroscleromorpha</taxon>
        <taxon>Tetractinellida</taxon>
        <taxon>Astrophorina</taxon>
        <taxon>Geodiidae</taxon>
        <taxon>Geodia</taxon>
    </lineage>
</organism>
<gene>
    <name evidence="2" type="ORF">GBAR_LOCUS17913</name>
</gene>
<evidence type="ECO:0000256" key="1">
    <source>
        <dbReference type="SAM" id="Phobius"/>
    </source>
</evidence>
<keyword evidence="1" id="KW-0812">Transmembrane</keyword>
<protein>
    <submittedName>
        <fullName evidence="2">Uncharacterized protein</fullName>
    </submittedName>
</protein>
<comment type="caution">
    <text evidence="2">The sequence shown here is derived from an EMBL/GenBank/DDBJ whole genome shotgun (WGS) entry which is preliminary data.</text>
</comment>
<evidence type="ECO:0000313" key="2">
    <source>
        <dbReference type="EMBL" id="CAI8031562.1"/>
    </source>
</evidence>
<reference evidence="2" key="1">
    <citation type="submission" date="2023-03" db="EMBL/GenBank/DDBJ databases">
        <authorList>
            <person name="Steffen K."/>
            <person name="Cardenas P."/>
        </authorList>
    </citation>
    <scope>NUCLEOTIDE SEQUENCE</scope>
</reference>